<name>A0A2X2U1S7_9FIRM</name>
<organism evidence="1 2">
    <name type="scientific">Enterocloster clostridioformis</name>
    <dbReference type="NCBI Taxonomy" id="1531"/>
    <lineage>
        <taxon>Bacteria</taxon>
        <taxon>Bacillati</taxon>
        <taxon>Bacillota</taxon>
        <taxon>Clostridia</taxon>
        <taxon>Lachnospirales</taxon>
        <taxon>Lachnospiraceae</taxon>
        <taxon>Enterocloster</taxon>
    </lineage>
</organism>
<proteinExistence type="predicted"/>
<dbReference type="Proteomes" id="UP000251853">
    <property type="component" value="Unassembled WGS sequence"/>
</dbReference>
<keyword evidence="2" id="KW-1185">Reference proteome</keyword>
<dbReference type="AlphaFoldDB" id="A0A2X2U1S7"/>
<dbReference type="RefSeq" id="WP_112481710.1">
    <property type="nucleotide sequence ID" value="NZ_JAIWZC010000001.1"/>
</dbReference>
<evidence type="ECO:0000313" key="1">
    <source>
        <dbReference type="EMBL" id="SQB10324.1"/>
    </source>
</evidence>
<reference evidence="1 2" key="1">
    <citation type="submission" date="2018-06" db="EMBL/GenBank/DDBJ databases">
        <authorList>
            <consortium name="Pathogen Informatics"/>
            <person name="Doyle S."/>
        </authorList>
    </citation>
    <scope>NUCLEOTIDE SEQUENCE [LARGE SCALE GENOMIC DNA]</scope>
    <source>
        <strain evidence="1 2">NCTC11224</strain>
    </source>
</reference>
<sequence>MDKEAKDYILHLAEDVNSLVMDLGPFGLTDEEEVGKTPQDRVHETYKWLSELKGCEEASGYFKELLAILDKSDSDYQRIADLCERIHKVQEIEPWKEKVTVRNNTGCRR</sequence>
<dbReference type="EMBL" id="UAVW01000003">
    <property type="protein sequence ID" value="SQB10324.1"/>
    <property type="molecule type" value="Genomic_DNA"/>
</dbReference>
<evidence type="ECO:0000313" key="2">
    <source>
        <dbReference type="Proteomes" id="UP000251853"/>
    </source>
</evidence>
<gene>
    <name evidence="1" type="ORF">NCTC11224_01642</name>
</gene>
<protein>
    <submittedName>
        <fullName evidence="1">Uncharacterized protein</fullName>
    </submittedName>
</protein>
<accession>A0A2X2U1S7</accession>